<dbReference type="Proteomes" id="UP001189429">
    <property type="component" value="Unassembled WGS sequence"/>
</dbReference>
<feature type="non-terminal residue" evidence="2">
    <location>
        <position position="1058"/>
    </location>
</feature>
<proteinExistence type="predicted"/>
<sequence>MQMVRRVYNATPDVFNANFFENVNGQKVQMIFRHPVNDRDQEEARQKYISAIKDDGVMEECRSDIVGVYLTDEEVRAAAKKYHKSGTEVEMLRSWTPSPRPSLERLYLLAGATLIEAAYMAHAEAPELPNVKLTIETGVKVSLLESRSPPDALVYVVHELNDKNALFTQTNVIQLYKLCPTIETHWRRDRKAKRLAGDADKVQGGEAAGEEEDGEAAGEEAGQEGAAGEEADGSTTSKPASTSQASQAGLETECKAFLEKHCPKRFKAFDAFKLARNFKSELAKLGLWDRYQTWANKNVTWSDPNIINNNVFRNNSIILKAFQKIIPNDEWGDRSSDDLLTVLKLVLPNSKATFSMDCKGDAQKIHFLFVPVDETPETVTITFLNDVRRAIDIAVHGKERMHDNIEVQRLSDDSSSGMSDEEPGTVEVGLQITDLLAREPKLLSSALALAAEIPSLSDKNAPPFESMSIPLLKKTVGPVSKAIGIMWQRITNPRDEDVQNLRAASSISEAADIMLTLITDAVWATFNPSVIELGTYCYATVKGDSDQRDQKQPPEEKSKQFTWATINTKIKTLDQVWPSISKLEEFLKMWAVCVKLLFGELLESFDELKIDQKVSADIRKSIPLVNAFATRCPEAVSAIDCNKIQKKEWTVAWKNIFMNAQNLTSEEFAGDKDDKFYKDLEVTMKSKVSKYPKAFLETDFKKKLSSHIIIEKDLANKEKHEAMIKHLAAYEVNEVRKKTDAIEKMWKDTISAVMIQESGGHDGILAEEVASQVDEAMEAVTTNASDEKTLVQFPTYGTSETSASLKATVWNPTVYSHVTTAAAFDEWSSGRMNDTGEGDLAIKLRNGTASRLYANIQNAIGHDLKFHLPGRFSTSTVGSLGYKAEAKLLTEKSSENSGRSAMTSVGAVRGQCVPGWMVRVVNLRKGARVQPGDEKYEIPTMIEGPPAEVNVISSDEKTKFQVFVKSLVPNPTYLQIALNDEEQKRLEREIMDKSKSDKSEKSDKSFKKRTFHSMMAELTRNPFDEEVDMAAIALGKNRQKAAESELKKEVILNEVDAD</sequence>
<feature type="compositionally biased region" description="Acidic residues" evidence="1">
    <location>
        <begin position="208"/>
        <end position="232"/>
    </location>
</feature>
<feature type="compositionally biased region" description="Polar residues" evidence="1">
    <location>
        <begin position="234"/>
        <end position="246"/>
    </location>
</feature>
<protein>
    <submittedName>
        <fullName evidence="2">Uncharacterized protein</fullName>
    </submittedName>
</protein>
<accession>A0ABN9WF45</accession>
<dbReference type="EMBL" id="CAUYUJ010018457">
    <property type="protein sequence ID" value="CAK0883743.1"/>
    <property type="molecule type" value="Genomic_DNA"/>
</dbReference>
<comment type="caution">
    <text evidence="2">The sequence shown here is derived from an EMBL/GenBank/DDBJ whole genome shotgun (WGS) entry which is preliminary data.</text>
</comment>
<feature type="region of interest" description="Disordered" evidence="1">
    <location>
        <begin position="193"/>
        <end position="246"/>
    </location>
</feature>
<evidence type="ECO:0000313" key="3">
    <source>
        <dbReference type="Proteomes" id="UP001189429"/>
    </source>
</evidence>
<keyword evidence="3" id="KW-1185">Reference proteome</keyword>
<evidence type="ECO:0000313" key="2">
    <source>
        <dbReference type="EMBL" id="CAK0883743.1"/>
    </source>
</evidence>
<organism evidence="2 3">
    <name type="scientific">Prorocentrum cordatum</name>
    <dbReference type="NCBI Taxonomy" id="2364126"/>
    <lineage>
        <taxon>Eukaryota</taxon>
        <taxon>Sar</taxon>
        <taxon>Alveolata</taxon>
        <taxon>Dinophyceae</taxon>
        <taxon>Prorocentrales</taxon>
        <taxon>Prorocentraceae</taxon>
        <taxon>Prorocentrum</taxon>
    </lineage>
</organism>
<gene>
    <name evidence="2" type="ORF">PCOR1329_LOCUS65875</name>
</gene>
<name>A0ABN9WF45_9DINO</name>
<evidence type="ECO:0000256" key="1">
    <source>
        <dbReference type="SAM" id="MobiDB-lite"/>
    </source>
</evidence>
<reference evidence="2" key="1">
    <citation type="submission" date="2023-10" db="EMBL/GenBank/DDBJ databases">
        <authorList>
            <person name="Chen Y."/>
            <person name="Shah S."/>
            <person name="Dougan E. K."/>
            <person name="Thang M."/>
            <person name="Chan C."/>
        </authorList>
    </citation>
    <scope>NUCLEOTIDE SEQUENCE [LARGE SCALE GENOMIC DNA]</scope>
</reference>